<evidence type="ECO:0000313" key="4">
    <source>
        <dbReference type="EMBL" id="KIX05352.1"/>
    </source>
</evidence>
<dbReference type="STRING" id="1442369.A0A0D2FTC7"/>
<dbReference type="AlphaFoldDB" id="A0A0D2FTC7"/>
<dbReference type="PANTHER" id="PTHR31001:SF49">
    <property type="entry name" value="ZN(II)2CYS6 TRANSCRIPTION FACTOR (EUROFUNG)"/>
    <property type="match status" value="1"/>
</dbReference>
<dbReference type="GeneID" id="25294295"/>
<reference evidence="4 5" key="1">
    <citation type="submission" date="2015-01" db="EMBL/GenBank/DDBJ databases">
        <title>The Genome Sequence of Rhinocladiella mackenzie CBS 650.93.</title>
        <authorList>
            <consortium name="The Broad Institute Genomics Platform"/>
            <person name="Cuomo C."/>
            <person name="de Hoog S."/>
            <person name="Gorbushina A."/>
            <person name="Stielow B."/>
            <person name="Teixiera M."/>
            <person name="Abouelleil A."/>
            <person name="Chapman S.B."/>
            <person name="Priest M."/>
            <person name="Young S.K."/>
            <person name="Wortman J."/>
            <person name="Nusbaum C."/>
            <person name="Birren B."/>
        </authorList>
    </citation>
    <scope>NUCLEOTIDE SEQUENCE [LARGE SCALE GENOMIC DNA]</scope>
    <source>
        <strain evidence="4 5">CBS 650.93</strain>
    </source>
</reference>
<feature type="compositionally biased region" description="Basic and acidic residues" evidence="3">
    <location>
        <begin position="14"/>
        <end position="25"/>
    </location>
</feature>
<keyword evidence="2" id="KW-0539">Nucleus</keyword>
<dbReference type="CDD" id="cd12148">
    <property type="entry name" value="fungal_TF_MHR"/>
    <property type="match status" value="1"/>
</dbReference>
<accession>A0A0D2FTC7</accession>
<dbReference type="VEuPathDB" id="FungiDB:Z518_06224"/>
<dbReference type="Proteomes" id="UP000053617">
    <property type="component" value="Unassembled WGS sequence"/>
</dbReference>
<sequence length="312" mass="34476">MAKLSQYQSVFRITKPDSSKRADPKRTKRKKQLQATLEARNPSTLNNGEQVETFPQANGAAGTTSTSNECSGLHHGPKISEAQIRLQKLEEMVTLLMQMNKGSASKENQTTTSYEDHITPTTTMGGQGVAAAALPSVKSPVLGSHKGLDGHLDTRSAETQYIGATHWTAILEHIKDIQGCLGPETDEPEDDITTNEPDKPDIVFANSQPMTLMEAYNSLPDRSVVGKTLSVYFGANYLHIPFIHKKKFLREYESFWNDPSSVPFLWVSMLFSALHLGSRIARAAGQELFQSPKEFTSEMFLMRASQILTTAN</sequence>
<dbReference type="GO" id="GO:0005634">
    <property type="term" value="C:nucleus"/>
    <property type="evidence" value="ECO:0007669"/>
    <property type="project" value="UniProtKB-SubCell"/>
</dbReference>
<gene>
    <name evidence="4" type="ORF">Z518_06224</name>
</gene>
<comment type="subcellular location">
    <subcellularLocation>
        <location evidence="1">Nucleus</location>
    </subcellularLocation>
</comment>
<dbReference type="InterPro" id="IPR050613">
    <property type="entry name" value="Sec_Metabolite_Reg"/>
</dbReference>
<dbReference type="OrthoDB" id="4934715at2759"/>
<evidence type="ECO:0000313" key="5">
    <source>
        <dbReference type="Proteomes" id="UP000053617"/>
    </source>
</evidence>
<feature type="compositionally biased region" description="Polar residues" evidence="3">
    <location>
        <begin position="1"/>
        <end position="11"/>
    </location>
</feature>
<feature type="region of interest" description="Disordered" evidence="3">
    <location>
        <begin position="57"/>
        <end position="76"/>
    </location>
</feature>
<proteinExistence type="predicted"/>
<feature type="region of interest" description="Disordered" evidence="3">
    <location>
        <begin position="1"/>
        <end position="50"/>
    </location>
</feature>
<dbReference type="RefSeq" id="XP_013272488.1">
    <property type="nucleotide sequence ID" value="XM_013417034.1"/>
</dbReference>
<evidence type="ECO:0008006" key="6">
    <source>
        <dbReference type="Google" id="ProtNLM"/>
    </source>
</evidence>
<dbReference type="HOGENOM" id="CLU_891822_0_0_1"/>
<evidence type="ECO:0000256" key="3">
    <source>
        <dbReference type="SAM" id="MobiDB-lite"/>
    </source>
</evidence>
<feature type="compositionally biased region" description="Polar residues" evidence="3">
    <location>
        <begin position="57"/>
        <end position="70"/>
    </location>
</feature>
<name>A0A0D2FTC7_9EURO</name>
<keyword evidence="5" id="KW-1185">Reference proteome</keyword>
<organism evidence="4 5">
    <name type="scientific">Rhinocladiella mackenziei CBS 650.93</name>
    <dbReference type="NCBI Taxonomy" id="1442369"/>
    <lineage>
        <taxon>Eukaryota</taxon>
        <taxon>Fungi</taxon>
        <taxon>Dikarya</taxon>
        <taxon>Ascomycota</taxon>
        <taxon>Pezizomycotina</taxon>
        <taxon>Eurotiomycetes</taxon>
        <taxon>Chaetothyriomycetidae</taxon>
        <taxon>Chaetothyriales</taxon>
        <taxon>Herpotrichiellaceae</taxon>
        <taxon>Rhinocladiella</taxon>
    </lineage>
</organism>
<evidence type="ECO:0000256" key="2">
    <source>
        <dbReference type="ARBA" id="ARBA00023242"/>
    </source>
</evidence>
<feature type="compositionally biased region" description="Polar residues" evidence="3">
    <location>
        <begin position="41"/>
        <end position="50"/>
    </location>
</feature>
<dbReference type="EMBL" id="KN847478">
    <property type="protein sequence ID" value="KIX05352.1"/>
    <property type="molecule type" value="Genomic_DNA"/>
</dbReference>
<protein>
    <recommendedName>
        <fullName evidence="6">Transcription factor domain-containing protein</fullName>
    </recommendedName>
</protein>
<dbReference type="PANTHER" id="PTHR31001">
    <property type="entry name" value="UNCHARACTERIZED TRANSCRIPTIONAL REGULATORY PROTEIN"/>
    <property type="match status" value="1"/>
</dbReference>
<evidence type="ECO:0000256" key="1">
    <source>
        <dbReference type="ARBA" id="ARBA00004123"/>
    </source>
</evidence>